<feature type="compositionally biased region" description="Low complexity" evidence="12">
    <location>
        <begin position="125"/>
        <end position="152"/>
    </location>
</feature>
<keyword evidence="9 10" id="KW-0539">Nucleus</keyword>
<dbReference type="InterPro" id="IPR009057">
    <property type="entry name" value="Homeodomain-like_sf"/>
</dbReference>
<feature type="region of interest" description="Disordered" evidence="12">
    <location>
        <begin position="255"/>
        <end position="334"/>
    </location>
</feature>
<evidence type="ECO:0000256" key="7">
    <source>
        <dbReference type="ARBA" id="ARBA00023155"/>
    </source>
</evidence>
<dbReference type="PANTHER" id="PTHR45664">
    <property type="entry name" value="PROTEIN ZERKNUELLT 1-RELATED"/>
    <property type="match status" value="1"/>
</dbReference>
<evidence type="ECO:0000313" key="14">
    <source>
        <dbReference type="EMBL" id="KAK7898552.1"/>
    </source>
</evidence>
<evidence type="ECO:0000313" key="15">
    <source>
        <dbReference type="Proteomes" id="UP001460270"/>
    </source>
</evidence>
<comment type="subcellular location">
    <subcellularLocation>
        <location evidence="2 10 11">Nucleus</location>
    </subcellularLocation>
</comment>
<dbReference type="SUPFAM" id="SSF46689">
    <property type="entry name" value="Homeodomain-like"/>
    <property type="match status" value="1"/>
</dbReference>
<keyword evidence="8" id="KW-0804">Transcription</keyword>
<evidence type="ECO:0000256" key="5">
    <source>
        <dbReference type="ARBA" id="ARBA00023015"/>
    </source>
</evidence>
<dbReference type="PROSITE" id="PS00027">
    <property type="entry name" value="HOMEOBOX_1"/>
    <property type="match status" value="1"/>
</dbReference>
<proteinExistence type="inferred from homology"/>
<evidence type="ECO:0000256" key="3">
    <source>
        <dbReference type="ARBA" id="ARBA00009107"/>
    </source>
</evidence>
<dbReference type="InterPro" id="IPR001827">
    <property type="entry name" value="Homeobox_Antennapedia_CS"/>
</dbReference>
<feature type="compositionally biased region" description="Low complexity" evidence="12">
    <location>
        <begin position="88"/>
        <end position="110"/>
    </location>
</feature>
<dbReference type="EMBL" id="JBBPFD010000014">
    <property type="protein sequence ID" value="KAK7898552.1"/>
    <property type="molecule type" value="Genomic_DNA"/>
</dbReference>
<evidence type="ECO:0000256" key="10">
    <source>
        <dbReference type="PROSITE-ProRule" id="PRU00108"/>
    </source>
</evidence>
<feature type="compositionally biased region" description="Gly residues" evidence="12">
    <location>
        <begin position="393"/>
        <end position="402"/>
    </location>
</feature>
<protein>
    <recommendedName>
        <fullName evidence="13">Homeobox domain-containing protein</fullName>
    </recommendedName>
</protein>
<dbReference type="FunFam" id="1.10.10.60:FF:000094">
    <property type="entry name" value="Homeobox protein Hox-A3"/>
    <property type="match status" value="1"/>
</dbReference>
<feature type="region of interest" description="Disordered" evidence="12">
    <location>
        <begin position="393"/>
        <end position="433"/>
    </location>
</feature>
<evidence type="ECO:0000256" key="6">
    <source>
        <dbReference type="ARBA" id="ARBA00023125"/>
    </source>
</evidence>
<sequence>MQKASYYDSSAIYSGYAYHQSANGCYGYDDADQGQYSRVGSHVERSEYHRPACSLLQSPDGKAENCAENRSVKAVRHIESGQTQQQGPVSAVPQAQNQAQAPQQQNQPAPSHSPCGEVGQGGASNGPSAGAAAQGSGAKAGSPSSSSCSSTSTRKQIFPWMKETRQNTKQKVNTTSSSAVEQSCPGDKSPPGSAASKRARTAYTSAQLVELEKEFHFNRYLCRPRRVEMANLLNLTERQIKIWFQNRRMKYKKDQKGVGMMPSPGGQSPHSPVGAPGAGVEGAGVNSVPYESHSPPAYNKPQQTAYMTTSYPPLNNCPPAPPHKRYPGPESATPEYDPLQANGTYGTHMQGSPVYGGYMDPLPNSGTSVFGLSHLPHGPPNMDYTGAISLGSGGGGGAGGGRTACVTPRPRPPTRTSRHSSTTLREESRKRPNSRICSGLLTALPPPQITPPPLSACASSDASPPLRSVCVRLLSSALLFSSSFFFSCRASTFCLCRHSFSSAKTNNQQQQHMLKRSVCRWPLSQLWCVCRLGLGTGRGGRGAHTSI</sequence>
<comment type="function">
    <text evidence="1">Sequence-specific transcription factor which is part of a developmental regulatory system that provides cells with specific positional identities on the anterior-posterior axis.</text>
</comment>
<evidence type="ECO:0000256" key="2">
    <source>
        <dbReference type="ARBA" id="ARBA00004123"/>
    </source>
</evidence>
<dbReference type="Proteomes" id="UP001460270">
    <property type="component" value="Unassembled WGS sequence"/>
</dbReference>
<feature type="compositionally biased region" description="Polar residues" evidence="12">
    <location>
        <begin position="167"/>
        <end position="181"/>
    </location>
</feature>
<organism evidence="14 15">
    <name type="scientific">Mugilogobius chulae</name>
    <name type="common">yellowstripe goby</name>
    <dbReference type="NCBI Taxonomy" id="88201"/>
    <lineage>
        <taxon>Eukaryota</taxon>
        <taxon>Metazoa</taxon>
        <taxon>Chordata</taxon>
        <taxon>Craniata</taxon>
        <taxon>Vertebrata</taxon>
        <taxon>Euteleostomi</taxon>
        <taxon>Actinopterygii</taxon>
        <taxon>Neopterygii</taxon>
        <taxon>Teleostei</taxon>
        <taxon>Neoteleostei</taxon>
        <taxon>Acanthomorphata</taxon>
        <taxon>Gobiaria</taxon>
        <taxon>Gobiiformes</taxon>
        <taxon>Gobioidei</taxon>
        <taxon>Gobiidae</taxon>
        <taxon>Gobionellinae</taxon>
        <taxon>Mugilogobius</taxon>
    </lineage>
</organism>
<evidence type="ECO:0000256" key="8">
    <source>
        <dbReference type="ARBA" id="ARBA00023163"/>
    </source>
</evidence>
<dbReference type="InterPro" id="IPR025281">
    <property type="entry name" value="DUF4074"/>
</dbReference>
<evidence type="ECO:0000256" key="11">
    <source>
        <dbReference type="RuleBase" id="RU000682"/>
    </source>
</evidence>
<dbReference type="GO" id="GO:0000981">
    <property type="term" value="F:DNA-binding transcription factor activity, RNA polymerase II-specific"/>
    <property type="evidence" value="ECO:0007669"/>
    <property type="project" value="InterPro"/>
</dbReference>
<keyword evidence="7 10" id="KW-0371">Homeobox</keyword>
<feature type="domain" description="Homeobox" evidence="13">
    <location>
        <begin position="194"/>
        <end position="254"/>
    </location>
</feature>
<keyword evidence="5" id="KW-0805">Transcription regulation</keyword>
<dbReference type="InterPro" id="IPR020479">
    <property type="entry name" value="HD_metazoa"/>
</dbReference>
<keyword evidence="4" id="KW-0217">Developmental protein</keyword>
<keyword evidence="15" id="KW-1185">Reference proteome</keyword>
<feature type="compositionally biased region" description="Polar residues" evidence="12">
    <location>
        <begin position="300"/>
        <end position="311"/>
    </location>
</feature>
<dbReference type="PRINTS" id="PR00024">
    <property type="entry name" value="HOMEOBOX"/>
</dbReference>
<dbReference type="GO" id="GO:0009952">
    <property type="term" value="P:anterior/posterior pattern specification"/>
    <property type="evidence" value="ECO:0007669"/>
    <property type="project" value="TreeGrafter"/>
</dbReference>
<comment type="caution">
    <text evidence="14">The sequence shown here is derived from an EMBL/GenBank/DDBJ whole genome shotgun (WGS) entry which is preliminary data.</text>
</comment>
<dbReference type="Pfam" id="PF00046">
    <property type="entry name" value="Homeodomain"/>
    <property type="match status" value="1"/>
</dbReference>
<evidence type="ECO:0000256" key="1">
    <source>
        <dbReference type="ARBA" id="ARBA00003263"/>
    </source>
</evidence>
<dbReference type="PROSITE" id="PS50071">
    <property type="entry name" value="HOMEOBOX_2"/>
    <property type="match status" value="1"/>
</dbReference>
<keyword evidence="6 10" id="KW-0238">DNA-binding</keyword>
<dbReference type="PANTHER" id="PTHR45664:SF13">
    <property type="entry name" value="HOMEOBOX PROTEIN HOX-A3"/>
    <property type="match status" value="1"/>
</dbReference>
<dbReference type="GO" id="GO:0005634">
    <property type="term" value="C:nucleus"/>
    <property type="evidence" value="ECO:0007669"/>
    <property type="project" value="UniProtKB-SubCell"/>
</dbReference>
<evidence type="ECO:0000259" key="13">
    <source>
        <dbReference type="PROSITE" id="PS50071"/>
    </source>
</evidence>
<feature type="region of interest" description="Disordered" evidence="12">
    <location>
        <begin position="79"/>
        <end position="199"/>
    </location>
</feature>
<dbReference type="Pfam" id="PF13293">
    <property type="entry name" value="DUF4074"/>
    <property type="match status" value="1"/>
</dbReference>
<dbReference type="CDD" id="cd00086">
    <property type="entry name" value="homeodomain"/>
    <property type="match status" value="1"/>
</dbReference>
<gene>
    <name evidence="14" type="ORF">WMY93_019405</name>
</gene>
<dbReference type="AlphaFoldDB" id="A0AAW0NIQ1"/>
<dbReference type="PROSITE" id="PS00032">
    <property type="entry name" value="ANTENNAPEDIA"/>
    <property type="match status" value="1"/>
</dbReference>
<evidence type="ECO:0000256" key="9">
    <source>
        <dbReference type="ARBA" id="ARBA00023242"/>
    </source>
</evidence>
<comment type="similarity">
    <text evidence="3">Belongs to the Antp homeobox family.</text>
</comment>
<feature type="DNA-binding region" description="Homeobox" evidence="10">
    <location>
        <begin position="196"/>
        <end position="255"/>
    </location>
</feature>
<dbReference type="SMART" id="SM00389">
    <property type="entry name" value="HOX"/>
    <property type="match status" value="1"/>
</dbReference>
<accession>A0AAW0NIQ1</accession>
<evidence type="ECO:0000256" key="12">
    <source>
        <dbReference type="SAM" id="MobiDB-lite"/>
    </source>
</evidence>
<reference evidence="15" key="1">
    <citation type="submission" date="2024-04" db="EMBL/GenBank/DDBJ databases">
        <title>Salinicola lusitanus LLJ914,a marine bacterium isolated from the Okinawa Trough.</title>
        <authorList>
            <person name="Li J."/>
        </authorList>
    </citation>
    <scope>NUCLEOTIDE SEQUENCE [LARGE SCALE GENOMIC DNA]</scope>
</reference>
<dbReference type="GO" id="GO:0000978">
    <property type="term" value="F:RNA polymerase II cis-regulatory region sequence-specific DNA binding"/>
    <property type="evidence" value="ECO:0007669"/>
    <property type="project" value="TreeGrafter"/>
</dbReference>
<evidence type="ECO:0000256" key="4">
    <source>
        <dbReference type="ARBA" id="ARBA00022473"/>
    </source>
</evidence>
<dbReference type="GO" id="GO:0048704">
    <property type="term" value="P:embryonic skeletal system morphogenesis"/>
    <property type="evidence" value="ECO:0007669"/>
    <property type="project" value="TreeGrafter"/>
</dbReference>
<dbReference type="Gene3D" id="1.10.10.60">
    <property type="entry name" value="Homeodomain-like"/>
    <property type="match status" value="1"/>
</dbReference>
<dbReference type="InterPro" id="IPR017970">
    <property type="entry name" value="Homeobox_CS"/>
</dbReference>
<dbReference type="InterPro" id="IPR001356">
    <property type="entry name" value="HD"/>
</dbReference>
<name>A0AAW0NIQ1_9GOBI</name>